<dbReference type="EMBL" id="PJQY01001887">
    <property type="protein sequence ID" value="PQP98561.1"/>
    <property type="molecule type" value="Genomic_DNA"/>
</dbReference>
<keyword evidence="5" id="KW-0067">ATP-binding</keyword>
<proteinExistence type="inferred from homology"/>
<keyword evidence="4" id="KW-0547">Nucleotide-binding</keyword>
<keyword evidence="2" id="KW-0963">Cytoplasm</keyword>
<dbReference type="InterPro" id="IPR045851">
    <property type="entry name" value="AMP-bd_C_sf"/>
</dbReference>
<accession>A0A314XVZ3</accession>
<evidence type="ECO:0000256" key="3">
    <source>
        <dbReference type="ARBA" id="ARBA00022598"/>
    </source>
</evidence>
<evidence type="ECO:0000313" key="8">
    <source>
        <dbReference type="Proteomes" id="UP000250321"/>
    </source>
</evidence>
<dbReference type="STRING" id="2094558.A0A314XVZ3"/>
<dbReference type="SUPFAM" id="SSF56801">
    <property type="entry name" value="Acetyl-CoA synthetase-like"/>
    <property type="match status" value="1"/>
</dbReference>
<comment type="similarity">
    <text evidence="1">Belongs to the ATP-dependent AMP-binding enzyme family.</text>
</comment>
<evidence type="ECO:0000256" key="5">
    <source>
        <dbReference type="ARBA" id="ARBA00022840"/>
    </source>
</evidence>
<evidence type="ECO:0000313" key="7">
    <source>
        <dbReference type="EMBL" id="PQP98561.1"/>
    </source>
</evidence>
<dbReference type="AlphaFoldDB" id="A0A314XVZ3"/>
<name>A0A314XVZ3_PRUYE</name>
<evidence type="ECO:0000256" key="2">
    <source>
        <dbReference type="ARBA" id="ARBA00022490"/>
    </source>
</evidence>
<comment type="caution">
    <text evidence="7">The sequence shown here is derived from an EMBL/GenBank/DDBJ whole genome shotgun (WGS) entry which is preliminary data.</text>
</comment>
<organism evidence="7 8">
    <name type="scientific">Prunus yedoensis var. nudiflora</name>
    <dbReference type="NCBI Taxonomy" id="2094558"/>
    <lineage>
        <taxon>Eukaryota</taxon>
        <taxon>Viridiplantae</taxon>
        <taxon>Streptophyta</taxon>
        <taxon>Embryophyta</taxon>
        <taxon>Tracheophyta</taxon>
        <taxon>Spermatophyta</taxon>
        <taxon>Magnoliopsida</taxon>
        <taxon>eudicotyledons</taxon>
        <taxon>Gunneridae</taxon>
        <taxon>Pentapetalae</taxon>
        <taxon>rosids</taxon>
        <taxon>fabids</taxon>
        <taxon>Rosales</taxon>
        <taxon>Rosaceae</taxon>
        <taxon>Amygdaloideae</taxon>
        <taxon>Amygdaleae</taxon>
        <taxon>Prunus</taxon>
    </lineage>
</organism>
<dbReference type="PANTHER" id="PTHR43859">
    <property type="entry name" value="ACYL-ACTIVATING ENZYME"/>
    <property type="match status" value="1"/>
</dbReference>
<reference evidence="7 8" key="1">
    <citation type="submission" date="2018-02" db="EMBL/GenBank/DDBJ databases">
        <title>Draft genome of wild Prunus yedoensis var. nudiflora.</title>
        <authorList>
            <person name="Baek S."/>
            <person name="Kim J.-H."/>
            <person name="Choi K."/>
            <person name="Kim G.-B."/>
            <person name="Cho A."/>
            <person name="Jang H."/>
            <person name="Shin C.-H."/>
            <person name="Yu H.-J."/>
            <person name="Mun J.-H."/>
        </authorList>
    </citation>
    <scope>NUCLEOTIDE SEQUENCE [LARGE SCALE GENOMIC DNA]</scope>
    <source>
        <strain evidence="8">cv. Jeju island</strain>
        <tissue evidence="7">Leaf</tissue>
    </source>
</reference>
<dbReference type="PANTHER" id="PTHR43859:SF57">
    <property type="entry name" value="ACYL-ACTIVATING ENZYME 8-RELATED"/>
    <property type="match status" value="1"/>
</dbReference>
<dbReference type="Pfam" id="PF13193">
    <property type="entry name" value="AMP-binding_C"/>
    <property type="match status" value="1"/>
</dbReference>
<gene>
    <name evidence="7" type="ORF">Pyn_01604</name>
</gene>
<dbReference type="Proteomes" id="UP000250321">
    <property type="component" value="Unassembled WGS sequence"/>
</dbReference>
<keyword evidence="8" id="KW-1185">Reference proteome</keyword>
<sequence length="111" mass="12505">MHPDGYLEIKDRSKDVINSGGEKVCSAEVESVLYWNPGVNEAAVVAKPGGVPSEKDIMEFCRERLLHFMAPKTVVFTEELPKTSNTEVRVTRNCHVYGLSRLRLDELDFHA</sequence>
<dbReference type="OrthoDB" id="10253115at2759"/>
<dbReference type="GO" id="GO:0016874">
    <property type="term" value="F:ligase activity"/>
    <property type="evidence" value="ECO:0007669"/>
    <property type="project" value="UniProtKB-KW"/>
</dbReference>
<keyword evidence="3 7" id="KW-0436">Ligase</keyword>
<dbReference type="InterPro" id="IPR025110">
    <property type="entry name" value="AMP-bd_C"/>
</dbReference>
<protein>
    <submittedName>
        <fullName evidence="7">Putative AMP dependent ligase</fullName>
    </submittedName>
</protein>
<dbReference type="GO" id="GO:0005524">
    <property type="term" value="F:ATP binding"/>
    <property type="evidence" value="ECO:0007669"/>
    <property type="project" value="UniProtKB-KW"/>
</dbReference>
<dbReference type="Gene3D" id="3.30.300.30">
    <property type="match status" value="2"/>
</dbReference>
<evidence type="ECO:0000259" key="6">
    <source>
        <dbReference type="Pfam" id="PF13193"/>
    </source>
</evidence>
<feature type="domain" description="AMP-binding enzyme C-terminal" evidence="6">
    <location>
        <begin position="28"/>
        <end position="85"/>
    </location>
</feature>
<evidence type="ECO:0000256" key="4">
    <source>
        <dbReference type="ARBA" id="ARBA00022741"/>
    </source>
</evidence>
<evidence type="ECO:0000256" key="1">
    <source>
        <dbReference type="ARBA" id="ARBA00006432"/>
    </source>
</evidence>